<protein>
    <submittedName>
        <fullName evidence="3">Uncharacterized protein LOC102204270</fullName>
    </submittedName>
</protein>
<evidence type="ECO:0000313" key="3">
    <source>
        <dbReference type="RefSeq" id="XP_005753313.1"/>
    </source>
</evidence>
<dbReference type="Proteomes" id="UP000695023">
    <property type="component" value="Unplaced"/>
</dbReference>
<dbReference type="GeneID" id="102204270"/>
<sequence length="890" mass="103067">MDGIEESYIWERRIAHGIRYQKGAVPFPELVDIGLEFNAALERKEKLDQSLLTNSVMLEICQFAKTVTRSEKYFLFEMLEFNFDLGFDINNNSLCYIYAVRVHNKIKHLKEQIKMKPNRWKETFQLPNPSVLAGSKEDVSGRYCPKWNKIADSSVLTVSSKNCQSSDNHEAETTRDASNKYTVKKQGGIRLRKTLGANPFCAQLGVTLAIRPSHAPKQKLDPSLLTNGVMIEMLDFSRVLCGKHTYLVYELVKHNFGYAFDKPQFRMCLNRVIERKYTCLTAEDKDTFRKELFKIPAEKNKLEYKGKKRKTPDADNQELEAQILATNKRQTRKQQASKMEEMKEDDLSYMCPVEFETELQSETEAEPENVEPESCLSGTEVEMNVLQDVKPEEEEVFISPMQPLSYGHKSSLSPTQTKDASQESYWCLFSEGICAETPKQRLWLRRAARTQQILMSSRVNDMFAHCREIGLDFNFCSSKRSLDLQLLTNWVMWEVFKLGTALSRSVRSFLFEILLNNFTLTLQDEQHERNFLVYMMAKHKNLVNHPKSQNMDFLCKPFKLPEIYHMVDVTSSFQTQQELQSQGQKELDSSDSAKREEAEKEEHPFCKKLGLNLWSTVERPSDQKLDLTILTTGAVLEIFSFVKELCGEARNTVNDILEHNFDLHLQSGETEAAQKIQRWYTTQKSLMKKQNMSPKINRWLNMIVPLNGNLQEIPHSPTEDGDPDLEGELDGFGEFVKRFDYQNCKEIGLDLDLSSKSETKTKLDLKVLTRGVLFELHQYVQQNYNRYVPALYEILEYNFDLSSQSHRKVEFAWSIASQVLAMTGKKCRKGDYLTKVFELPFKAPKFPESSQEVFKEEPKDDFGEPDLNNDNDDIVFVRKLKPVDMEVEIE</sequence>
<keyword evidence="2" id="KW-1185">Reference proteome</keyword>
<name>A0A9Y3S1Q6_9CICH</name>
<feature type="compositionally biased region" description="Basic and acidic residues" evidence="1">
    <location>
        <begin position="585"/>
        <end position="601"/>
    </location>
</feature>
<proteinExistence type="predicted"/>
<dbReference type="AlphaFoldDB" id="A0A9Y3S1Q6"/>
<feature type="region of interest" description="Disordered" evidence="1">
    <location>
        <begin position="847"/>
        <end position="870"/>
    </location>
</feature>
<evidence type="ECO:0000313" key="2">
    <source>
        <dbReference type="Proteomes" id="UP000695023"/>
    </source>
</evidence>
<feature type="region of interest" description="Disordered" evidence="1">
    <location>
        <begin position="580"/>
        <end position="601"/>
    </location>
</feature>
<accession>A0A9Y3S1Q6</accession>
<dbReference type="RefSeq" id="XP_005753313.1">
    <property type="nucleotide sequence ID" value="XM_005753256.1"/>
</dbReference>
<feature type="compositionally biased region" description="Basic and acidic residues" evidence="1">
    <location>
        <begin position="853"/>
        <end position="862"/>
    </location>
</feature>
<gene>
    <name evidence="3" type="primary">LOC102204270</name>
</gene>
<evidence type="ECO:0000256" key="1">
    <source>
        <dbReference type="SAM" id="MobiDB-lite"/>
    </source>
</evidence>
<organism evidence="2 3">
    <name type="scientific">Pundamilia nyererei</name>
    <dbReference type="NCBI Taxonomy" id="303518"/>
    <lineage>
        <taxon>Eukaryota</taxon>
        <taxon>Metazoa</taxon>
        <taxon>Chordata</taxon>
        <taxon>Craniata</taxon>
        <taxon>Vertebrata</taxon>
        <taxon>Euteleostomi</taxon>
        <taxon>Actinopterygii</taxon>
        <taxon>Neopterygii</taxon>
        <taxon>Teleostei</taxon>
        <taxon>Neoteleostei</taxon>
        <taxon>Acanthomorphata</taxon>
        <taxon>Ovalentaria</taxon>
        <taxon>Cichlomorphae</taxon>
        <taxon>Cichliformes</taxon>
        <taxon>Cichlidae</taxon>
        <taxon>African cichlids</taxon>
        <taxon>Pseudocrenilabrinae</taxon>
        <taxon>Haplochromini</taxon>
        <taxon>Pundamilia</taxon>
    </lineage>
</organism>
<reference evidence="3" key="1">
    <citation type="submission" date="2025-08" db="UniProtKB">
        <authorList>
            <consortium name="RefSeq"/>
        </authorList>
    </citation>
    <scope>IDENTIFICATION</scope>
</reference>